<dbReference type="AlphaFoldDB" id="A0A2T4ZGJ2"/>
<evidence type="ECO:0008006" key="3">
    <source>
        <dbReference type="Google" id="ProtNLM"/>
    </source>
</evidence>
<proteinExistence type="predicted"/>
<comment type="caution">
    <text evidence="1">The sequence shown here is derived from an EMBL/GenBank/DDBJ whole genome shotgun (WGS) entry which is preliminary data.</text>
</comment>
<dbReference type="Gene3D" id="3.40.50.300">
    <property type="entry name" value="P-loop containing nucleotide triphosphate hydrolases"/>
    <property type="match status" value="1"/>
</dbReference>
<name>A0A2T4ZGJ2_9HYPH</name>
<reference evidence="1 2" key="1">
    <citation type="submission" date="2018-04" db="EMBL/GenBank/DDBJ databases">
        <title>Genomic Encyclopedia of Archaeal and Bacterial Type Strains, Phase II (KMG-II): from individual species to whole genera.</title>
        <authorList>
            <person name="Goeker M."/>
        </authorList>
    </citation>
    <scope>NUCLEOTIDE SEQUENCE [LARGE SCALE GENOMIC DNA]</scope>
    <source>
        <strain evidence="1 2">DSM 25521</strain>
    </source>
</reference>
<protein>
    <recommendedName>
        <fullName evidence="3">Hpr(Ser) kinase/phosphatase</fullName>
    </recommendedName>
</protein>
<dbReference type="SUPFAM" id="SSF53795">
    <property type="entry name" value="PEP carboxykinase-like"/>
    <property type="match status" value="1"/>
</dbReference>
<accession>A0A2T4ZGJ2</accession>
<sequence length="337" mass="35025">MIGPEARFDLHTVELICLHEDLPPDVANAASLDWLVGERRIEMPGNLPQARLTIRPAGKEGLAVPAGLVEKPVVGEGRLRAGRAAEGHHVLVMDDAACLALLPGGHSLAEAALQADRVRPALGDAMIFALDHALSSHGQCLAHAACLATPDGSGMVMLHAASGTGKTTTAMALALAGFRLSGDDTTALLAPAESGRLLAWGLPRGAKVHRRTVDMLPALRDLVSDAAWDRHGEQMIDRTALHGAGLATRVGPLPVIGVVSLAHADDGAAPVVAQGAFDALDALMRDNISPHPDGFFPGQEARFDIFSSLVTAARCLRVPVRGHPSEVAATIAAALGY</sequence>
<organism evidence="1 2">
    <name type="scientific">Phreatobacter oligotrophus</name>
    <dbReference type="NCBI Taxonomy" id="1122261"/>
    <lineage>
        <taxon>Bacteria</taxon>
        <taxon>Pseudomonadati</taxon>
        <taxon>Pseudomonadota</taxon>
        <taxon>Alphaproteobacteria</taxon>
        <taxon>Hyphomicrobiales</taxon>
        <taxon>Phreatobacteraceae</taxon>
        <taxon>Phreatobacter</taxon>
    </lineage>
</organism>
<gene>
    <name evidence="1" type="ORF">C8P69_102426</name>
</gene>
<dbReference type="Proteomes" id="UP000241808">
    <property type="component" value="Unassembled WGS sequence"/>
</dbReference>
<dbReference type="RefSeq" id="WP_108174964.1">
    <property type="nucleotide sequence ID" value="NZ_PZZL01000002.1"/>
</dbReference>
<evidence type="ECO:0000313" key="2">
    <source>
        <dbReference type="Proteomes" id="UP000241808"/>
    </source>
</evidence>
<keyword evidence="2" id="KW-1185">Reference proteome</keyword>
<evidence type="ECO:0000313" key="1">
    <source>
        <dbReference type="EMBL" id="PTM61041.1"/>
    </source>
</evidence>
<dbReference type="EMBL" id="PZZL01000002">
    <property type="protein sequence ID" value="PTM61041.1"/>
    <property type="molecule type" value="Genomic_DNA"/>
</dbReference>
<dbReference type="OrthoDB" id="7943311at2"/>
<dbReference type="InterPro" id="IPR027417">
    <property type="entry name" value="P-loop_NTPase"/>
</dbReference>